<accession>A8QB52</accession>
<evidence type="ECO:0000313" key="1">
    <source>
        <dbReference type="EMBL" id="EDP29725.1"/>
    </source>
</evidence>
<organism evidence="1">
    <name type="scientific">Brugia malayi</name>
    <name type="common">Filarial nematode worm</name>
    <dbReference type="NCBI Taxonomy" id="6279"/>
    <lineage>
        <taxon>Eukaryota</taxon>
        <taxon>Metazoa</taxon>
        <taxon>Ecdysozoa</taxon>
        <taxon>Nematoda</taxon>
        <taxon>Chromadorea</taxon>
        <taxon>Rhabditida</taxon>
        <taxon>Spirurina</taxon>
        <taxon>Spiruromorpha</taxon>
        <taxon>Filarioidea</taxon>
        <taxon>Onchocercidae</taxon>
        <taxon>Brugia</taxon>
    </lineage>
</organism>
<protein>
    <submittedName>
        <fullName evidence="1">Uncharacterized protein</fullName>
    </submittedName>
</protein>
<dbReference type="AlphaFoldDB" id="A8QB52"/>
<sequence length="164" mass="18391">MLSALAAVPNLLRHEESAARNLTSKSLIIIRSVLLLQQGELYLKILLLKKCETDVSDIRLQLGSSKSIATLHQIDLKQILCPAIKHIESDNCPWDWAPGCAWSSFIATTKLEFVPNHILASLQIFLHDVESKRKIFLQSNRKQSILNNDSSGEFSTLLIIERGC</sequence>
<name>A8QB52_BRUMA</name>
<proteinExistence type="predicted"/>
<dbReference type="EMBL" id="DS239429">
    <property type="protein sequence ID" value="EDP29725.1"/>
    <property type="molecule type" value="Genomic_DNA"/>
</dbReference>
<reference evidence="1" key="1">
    <citation type="journal article" date="2007" name="Science">
        <title>Draft genome of the filarial nematode parasite Brugia malayi.</title>
        <authorList>
            <person name="Ghedin E."/>
            <person name="Wang S."/>
            <person name="Spiro D."/>
            <person name="Caler E."/>
            <person name="Zhao Q."/>
            <person name="Crabtree J."/>
            <person name="Allen J.E."/>
            <person name="Delcher A.L."/>
            <person name="Guiliano D.B."/>
            <person name="Miranda-Saavedra D."/>
            <person name="Angiuoli S.V."/>
            <person name="Creasy T."/>
            <person name="Amedeo P."/>
            <person name="Haas B."/>
            <person name="El-Sayed N.M."/>
            <person name="Wortman J.R."/>
            <person name="Feldblyum T."/>
            <person name="Tallon L."/>
            <person name="Schatz M."/>
            <person name="Shumway M."/>
            <person name="Koo H."/>
            <person name="Salzberg S.L."/>
            <person name="Schobel S."/>
            <person name="Pertea M."/>
            <person name="Pop M."/>
            <person name="White O."/>
            <person name="Barton G.J."/>
            <person name="Carlow C.K."/>
            <person name="Crawford M.J."/>
            <person name="Daub J."/>
            <person name="Dimmic M.W."/>
            <person name="Estes C.F."/>
            <person name="Foster J.M."/>
            <person name="Ganatra M."/>
            <person name="Gregory W.F."/>
            <person name="Johnson N.M."/>
            <person name="Jin J."/>
            <person name="Komuniecki R."/>
            <person name="Korf I."/>
            <person name="Kumar S."/>
            <person name="Laney S."/>
            <person name="Li B.W."/>
            <person name="Li W."/>
            <person name="Lindblom T.H."/>
            <person name="Lustigman S."/>
            <person name="Ma D."/>
            <person name="Maina C.V."/>
            <person name="Martin D.M."/>
            <person name="McCarter J.P."/>
            <person name="McReynolds L."/>
            <person name="Mitreva M."/>
            <person name="Nutman T.B."/>
            <person name="Parkinson J."/>
            <person name="Peregrin-Alvarez J.M."/>
            <person name="Poole C."/>
            <person name="Ren Q."/>
            <person name="Saunders L."/>
            <person name="Sluder A.E."/>
            <person name="Smith K."/>
            <person name="Stanke M."/>
            <person name="Unnasch T.R."/>
            <person name="Ware J."/>
            <person name="Wei A.D."/>
            <person name="Weil G."/>
            <person name="Williams D.J."/>
            <person name="Zhang Y."/>
            <person name="Williams S.A."/>
            <person name="Fraser-Liggett C."/>
            <person name="Slatko B."/>
            <person name="Blaxter M.L."/>
            <person name="Scott A.L."/>
        </authorList>
    </citation>
    <scope>NUCLEOTIDE SEQUENCE [LARGE SCALE GENOMIC DNA]</scope>
</reference>
<gene>
    <name evidence="1" type="ORF">Bm1_47915</name>
</gene>